<evidence type="ECO:0000256" key="1">
    <source>
        <dbReference type="SAM" id="SignalP"/>
    </source>
</evidence>
<feature type="chain" id="PRO_5022677359" description="Secreted protein" evidence="1">
    <location>
        <begin position="23"/>
        <end position="96"/>
    </location>
</feature>
<name>A0A5C6N5J9_9TELE</name>
<dbReference type="Proteomes" id="UP000324091">
    <property type="component" value="Chromosome 4"/>
</dbReference>
<accession>A0A5C6N5J9</accession>
<dbReference type="EMBL" id="RHFK02000017">
    <property type="protein sequence ID" value="TWW62596.1"/>
    <property type="molecule type" value="Genomic_DNA"/>
</dbReference>
<organism evidence="2 3">
    <name type="scientific">Takifugu flavidus</name>
    <name type="common">sansaifugu</name>
    <dbReference type="NCBI Taxonomy" id="433684"/>
    <lineage>
        <taxon>Eukaryota</taxon>
        <taxon>Metazoa</taxon>
        <taxon>Chordata</taxon>
        <taxon>Craniata</taxon>
        <taxon>Vertebrata</taxon>
        <taxon>Euteleostomi</taxon>
        <taxon>Actinopterygii</taxon>
        <taxon>Neopterygii</taxon>
        <taxon>Teleostei</taxon>
        <taxon>Neoteleostei</taxon>
        <taxon>Acanthomorphata</taxon>
        <taxon>Eupercaria</taxon>
        <taxon>Tetraodontiformes</taxon>
        <taxon>Tetradontoidea</taxon>
        <taxon>Tetraodontidae</taxon>
        <taxon>Takifugu</taxon>
    </lineage>
</organism>
<evidence type="ECO:0000313" key="3">
    <source>
        <dbReference type="Proteomes" id="UP000324091"/>
    </source>
</evidence>
<keyword evidence="3" id="KW-1185">Reference proteome</keyword>
<dbReference type="AlphaFoldDB" id="A0A5C6N5J9"/>
<proteinExistence type="predicted"/>
<evidence type="ECO:0000313" key="2">
    <source>
        <dbReference type="EMBL" id="TWW62596.1"/>
    </source>
</evidence>
<comment type="caution">
    <text evidence="2">The sequence shown here is derived from an EMBL/GenBank/DDBJ whole genome shotgun (WGS) entry which is preliminary data.</text>
</comment>
<gene>
    <name evidence="2" type="ORF">D4764_04G0012430</name>
</gene>
<evidence type="ECO:0008006" key="4">
    <source>
        <dbReference type="Google" id="ProtNLM"/>
    </source>
</evidence>
<reference evidence="2 3" key="1">
    <citation type="submission" date="2019-04" db="EMBL/GenBank/DDBJ databases">
        <title>Chromosome genome assembly for Takifugu flavidus.</title>
        <authorList>
            <person name="Xiao S."/>
        </authorList>
    </citation>
    <scope>NUCLEOTIDE SEQUENCE [LARGE SCALE GENOMIC DNA]</scope>
    <source>
        <strain evidence="2">HTHZ2018</strain>
        <tissue evidence="2">Muscle</tissue>
    </source>
</reference>
<feature type="signal peptide" evidence="1">
    <location>
        <begin position="1"/>
        <end position="22"/>
    </location>
</feature>
<protein>
    <recommendedName>
        <fullName evidence="4">Secreted protein</fullName>
    </recommendedName>
</protein>
<keyword evidence="1" id="KW-0732">Signal</keyword>
<sequence length="96" mass="10201">MGSGWWCTVGLWFGLRFLRTVTQPPWLPGCSAAAGGPLAVATLGGSTAATFSWLPDATLDNSNLQNPVSSSLTLASRAITKLHFLHLFPSLKEAEE</sequence>